<accession>A0A1B0C9E0</accession>
<dbReference type="EMBL" id="AJWK01002245">
    <property type="status" value="NOT_ANNOTATED_CDS"/>
    <property type="molecule type" value="Genomic_DNA"/>
</dbReference>
<dbReference type="VEuPathDB" id="VectorBase:LLOJ000562"/>
<reference evidence="6" key="1">
    <citation type="submission" date="2012-05" db="EMBL/GenBank/DDBJ databases">
        <title>Whole Genome Assembly of Lutzomyia longipalpis.</title>
        <authorList>
            <person name="Richards S."/>
            <person name="Qu C."/>
            <person name="Dillon R."/>
            <person name="Worley K."/>
            <person name="Scherer S."/>
            <person name="Batterton M."/>
            <person name="Taylor A."/>
            <person name="Hawes A."/>
            <person name="Hernandez B."/>
            <person name="Kovar C."/>
            <person name="Mandapat C."/>
            <person name="Pham C."/>
            <person name="Qu C."/>
            <person name="Jing C."/>
            <person name="Bess C."/>
            <person name="Bandaranaike D."/>
            <person name="Ngo D."/>
            <person name="Ongeri F."/>
            <person name="Arias F."/>
            <person name="Lara F."/>
            <person name="Weissenberger G."/>
            <person name="Kamau G."/>
            <person name="Han H."/>
            <person name="Shen H."/>
            <person name="Dinh H."/>
            <person name="Khalil I."/>
            <person name="Jones J."/>
            <person name="Shafer J."/>
            <person name="Jayaseelan J."/>
            <person name="Quiroz J."/>
            <person name="Blankenburg K."/>
            <person name="Nguyen L."/>
            <person name="Jackson L."/>
            <person name="Francisco L."/>
            <person name="Tang L.-Y."/>
            <person name="Pu L.-L."/>
            <person name="Perales L."/>
            <person name="Lorensuhewa L."/>
            <person name="Munidasa M."/>
            <person name="Coyle M."/>
            <person name="Taylor M."/>
            <person name="Puazo M."/>
            <person name="Firestine M."/>
            <person name="Scheel M."/>
            <person name="Javaid M."/>
            <person name="Wang M."/>
            <person name="Li M."/>
            <person name="Tabassum N."/>
            <person name="Saada N."/>
            <person name="Osuji N."/>
            <person name="Aqrawi P."/>
            <person name="Fu Q."/>
            <person name="Thornton R."/>
            <person name="Raj R."/>
            <person name="Goodspeed R."/>
            <person name="Mata R."/>
            <person name="Najjar R."/>
            <person name="Gubbala S."/>
            <person name="Lee S."/>
            <person name="Denson S."/>
            <person name="Patil S."/>
            <person name="Macmil S."/>
            <person name="Qi S."/>
            <person name="Matskevitch T."/>
            <person name="Palculict T."/>
            <person name="Mathew T."/>
            <person name="Vee V."/>
            <person name="Velamala V."/>
            <person name="Korchina V."/>
            <person name="Cai W."/>
            <person name="Liu W."/>
            <person name="Dai W."/>
            <person name="Zou X."/>
            <person name="Zhu Y."/>
            <person name="Zhang Y."/>
            <person name="Wu Y.-Q."/>
            <person name="Xin Y."/>
            <person name="Nazarath L."/>
            <person name="Kovar C."/>
            <person name="Han Y."/>
            <person name="Muzny D."/>
            <person name="Gibbs R."/>
        </authorList>
    </citation>
    <scope>NUCLEOTIDE SEQUENCE [LARGE SCALE GENOMIC DNA]</scope>
    <source>
        <strain evidence="6">Jacobina</strain>
    </source>
</reference>
<dbReference type="EMBL" id="GITU01000317">
    <property type="protein sequence ID" value="MBC1169020.1"/>
    <property type="molecule type" value="Transcribed_RNA"/>
</dbReference>
<dbReference type="VEuPathDB" id="VectorBase:LLONM1_008988"/>
<dbReference type="EnsemblMetazoa" id="LLOJ000562-RA">
    <property type="protein sequence ID" value="LLOJ000562-PA"/>
    <property type="gene ID" value="LLOJ000562"/>
</dbReference>
<dbReference type="GO" id="GO:0008083">
    <property type="term" value="F:growth factor activity"/>
    <property type="evidence" value="ECO:0007669"/>
    <property type="project" value="InterPro"/>
</dbReference>
<dbReference type="AlphaFoldDB" id="A0A1B0C9E0"/>
<evidence type="ECO:0000256" key="1">
    <source>
        <dbReference type="ARBA" id="ARBA00007936"/>
    </source>
</evidence>
<proteinExistence type="inferred from homology"/>
<dbReference type="Proteomes" id="UP000092461">
    <property type="component" value="Unassembled WGS sequence"/>
</dbReference>
<dbReference type="Pfam" id="PF00167">
    <property type="entry name" value="FGF"/>
    <property type="match status" value="1"/>
</dbReference>
<feature type="region of interest" description="Disordered" evidence="3">
    <location>
        <begin position="164"/>
        <end position="243"/>
    </location>
</feature>
<evidence type="ECO:0000313" key="4">
    <source>
        <dbReference type="EMBL" id="MBC1169020.1"/>
    </source>
</evidence>
<feature type="compositionally biased region" description="Basic and acidic residues" evidence="3">
    <location>
        <begin position="234"/>
        <end position="243"/>
    </location>
</feature>
<dbReference type="PANTHER" id="PTHR11486">
    <property type="entry name" value="FIBROBLAST GROWTH FACTOR"/>
    <property type="match status" value="1"/>
</dbReference>
<reference evidence="4" key="2">
    <citation type="journal article" date="2020" name="BMC">
        <title>Leishmania infection induces a limited differential gene expression in the sand fly midgut.</title>
        <authorList>
            <person name="Coutinho-Abreu I.V."/>
            <person name="Serafim T.D."/>
            <person name="Meneses C."/>
            <person name="Kamhawi S."/>
            <person name="Oliveira F."/>
            <person name="Valenzuela J.G."/>
        </authorList>
    </citation>
    <scope>NUCLEOTIDE SEQUENCE</scope>
    <source>
        <strain evidence="4">Jacobina</strain>
        <tissue evidence="4">Midgut</tissue>
    </source>
</reference>
<evidence type="ECO:0000256" key="3">
    <source>
        <dbReference type="SAM" id="MobiDB-lite"/>
    </source>
</evidence>
<name>A0A1B0C9E0_LUTLO</name>
<feature type="compositionally biased region" description="Basic residues" evidence="3">
    <location>
        <begin position="207"/>
        <end position="217"/>
    </location>
</feature>
<keyword evidence="6" id="KW-1185">Reference proteome</keyword>
<organism evidence="5 6">
    <name type="scientific">Lutzomyia longipalpis</name>
    <name type="common">Sand fly</name>
    <dbReference type="NCBI Taxonomy" id="7200"/>
    <lineage>
        <taxon>Eukaryota</taxon>
        <taxon>Metazoa</taxon>
        <taxon>Ecdysozoa</taxon>
        <taxon>Arthropoda</taxon>
        <taxon>Hexapoda</taxon>
        <taxon>Insecta</taxon>
        <taxon>Pterygota</taxon>
        <taxon>Neoptera</taxon>
        <taxon>Endopterygota</taxon>
        <taxon>Diptera</taxon>
        <taxon>Nematocera</taxon>
        <taxon>Psychodoidea</taxon>
        <taxon>Psychodidae</taxon>
        <taxon>Lutzomyia</taxon>
        <taxon>Lutzomyia</taxon>
    </lineage>
</organism>
<dbReference type="PRINTS" id="PR00263">
    <property type="entry name" value="HBGFFGF"/>
</dbReference>
<feature type="compositionally biased region" description="Basic and acidic residues" evidence="3">
    <location>
        <begin position="185"/>
        <end position="199"/>
    </location>
</feature>
<sequence>MYVSRHPEGDLLTQNFPSSILQRTTVDVGKIKIQGVATCLYLCMDMCGGIYASRKFTDDCVFNETMEEHHFNAYSSTYNSNAQRVLYLAINRHGQPRKMWIPPTRTLGNLTKYTNSLTHLVDPKRVEELVSRIFGPNHVRHGLKQLCDSGKAINAQEVPMAPRPKCNMGGRKKPLKGGGGTKCTKGHECGKRRKCEGGKKCNPGSKMRLKGKNKKQRIKESEQQTTTEAEDIEDRTFIFDDDA</sequence>
<dbReference type="PRINTS" id="PR00262">
    <property type="entry name" value="IL1HBGF"/>
</dbReference>
<dbReference type="InterPro" id="IPR002209">
    <property type="entry name" value="Fibroblast_GF_fam"/>
</dbReference>
<dbReference type="Gene3D" id="2.80.10.50">
    <property type="match status" value="1"/>
</dbReference>
<dbReference type="InterPro" id="IPR008996">
    <property type="entry name" value="IL1/FGF"/>
</dbReference>
<evidence type="ECO:0000313" key="6">
    <source>
        <dbReference type="Proteomes" id="UP000092461"/>
    </source>
</evidence>
<comment type="similarity">
    <text evidence="1 2">Belongs to the heparin-binding growth factors family.</text>
</comment>
<evidence type="ECO:0000256" key="2">
    <source>
        <dbReference type="RuleBase" id="RU049442"/>
    </source>
</evidence>
<protein>
    <recommendedName>
        <fullName evidence="2">Fibroblast growth factor</fullName>
        <shortName evidence="2">FGF</shortName>
    </recommendedName>
</protein>
<dbReference type="SMART" id="SM00442">
    <property type="entry name" value="FGF"/>
    <property type="match status" value="1"/>
</dbReference>
<dbReference type="SUPFAM" id="SSF50353">
    <property type="entry name" value="Cytokine"/>
    <property type="match status" value="1"/>
</dbReference>
<reference evidence="5" key="3">
    <citation type="submission" date="2020-05" db="UniProtKB">
        <authorList>
            <consortium name="EnsemblMetazoa"/>
        </authorList>
    </citation>
    <scope>IDENTIFICATION</scope>
    <source>
        <strain evidence="5">Jacobina</strain>
    </source>
</reference>
<dbReference type="CDD" id="cd23311">
    <property type="entry name" value="beta-trefoil_FGF_Bnl-like"/>
    <property type="match status" value="1"/>
</dbReference>
<evidence type="ECO:0000313" key="5">
    <source>
        <dbReference type="EnsemblMetazoa" id="LLOJ000562-PA"/>
    </source>
</evidence>